<protein>
    <submittedName>
        <fullName evidence="2">PPIC-type PPIASE domain-containing protein</fullName>
    </submittedName>
</protein>
<dbReference type="InterPro" id="IPR046357">
    <property type="entry name" value="PPIase_dom_sf"/>
</dbReference>
<accession>A0A1T4WFN8</accession>
<dbReference type="RefSeq" id="WP_078811350.1">
    <property type="nucleotide sequence ID" value="NZ_FUYE01000001.1"/>
</dbReference>
<proteinExistence type="predicted"/>
<organism evidence="2 3">
    <name type="scientific">Prosthecobacter debontii</name>
    <dbReference type="NCBI Taxonomy" id="48467"/>
    <lineage>
        <taxon>Bacteria</taxon>
        <taxon>Pseudomonadati</taxon>
        <taxon>Verrucomicrobiota</taxon>
        <taxon>Verrucomicrobiia</taxon>
        <taxon>Verrucomicrobiales</taxon>
        <taxon>Verrucomicrobiaceae</taxon>
        <taxon>Prosthecobacter</taxon>
    </lineage>
</organism>
<name>A0A1T4WFN8_9BACT</name>
<dbReference type="Proteomes" id="UP000190774">
    <property type="component" value="Unassembled WGS sequence"/>
</dbReference>
<keyword evidence="3" id="KW-1185">Reference proteome</keyword>
<dbReference type="InterPro" id="IPR050245">
    <property type="entry name" value="PrsA_foldase"/>
</dbReference>
<dbReference type="PROSITE" id="PS51257">
    <property type="entry name" value="PROKAR_LIPOPROTEIN"/>
    <property type="match status" value="1"/>
</dbReference>
<dbReference type="PANTHER" id="PTHR47245:SF2">
    <property type="entry name" value="PEPTIDYL-PROLYL CIS-TRANS ISOMERASE HP_0175-RELATED"/>
    <property type="match status" value="1"/>
</dbReference>
<evidence type="ECO:0000259" key="1">
    <source>
        <dbReference type="Pfam" id="PF13145"/>
    </source>
</evidence>
<dbReference type="STRING" id="48467.SAMN02745166_00108"/>
<dbReference type="AlphaFoldDB" id="A0A1T4WFN8"/>
<gene>
    <name evidence="2" type="ORF">SAMN02745166_00108</name>
</gene>
<dbReference type="Pfam" id="PF13145">
    <property type="entry name" value="Rotamase_2"/>
    <property type="match status" value="1"/>
</dbReference>
<sequence>MLFRLPSTSRFRLQTCHWLILALMFGLTACDQKSEKAETGSAREGEQALVKVGSISIFESDLALHLKEKGILRADEDIRLEALRQLTSRAQLVQAALDAKLDQDPVVRAEFARILSTQYKEHALFPQLKSIAPPLPEARLRELYQANESRYRSNEKRQAAVLWLNAGKDVNRQKQYEEKLAAAREWFFKNSDLEKHPEQGFSMLGIDYSEHQSSRYKGGIVGWMEREGGMDGWTKAVAEIVFSLKNPGDVSGVIVRDEGVFLVRYLAMEPAVLRPFESVSDELEKAEIKRLRDEAEASFMKALADKYPSQKLSSATQESQ</sequence>
<dbReference type="PANTHER" id="PTHR47245">
    <property type="entry name" value="PEPTIDYLPROLYL ISOMERASE"/>
    <property type="match status" value="1"/>
</dbReference>
<dbReference type="OrthoDB" id="9812372at2"/>
<dbReference type="GO" id="GO:0003755">
    <property type="term" value="F:peptidyl-prolyl cis-trans isomerase activity"/>
    <property type="evidence" value="ECO:0007669"/>
    <property type="project" value="InterPro"/>
</dbReference>
<dbReference type="InterPro" id="IPR000297">
    <property type="entry name" value="PPIase_PpiC"/>
</dbReference>
<evidence type="ECO:0000313" key="2">
    <source>
        <dbReference type="EMBL" id="SKA76007.1"/>
    </source>
</evidence>
<feature type="domain" description="PpiC" evidence="1">
    <location>
        <begin position="136"/>
        <end position="281"/>
    </location>
</feature>
<evidence type="ECO:0000313" key="3">
    <source>
        <dbReference type="Proteomes" id="UP000190774"/>
    </source>
</evidence>
<dbReference type="EMBL" id="FUYE01000001">
    <property type="protein sequence ID" value="SKA76007.1"/>
    <property type="molecule type" value="Genomic_DNA"/>
</dbReference>
<reference evidence="3" key="1">
    <citation type="submission" date="2017-02" db="EMBL/GenBank/DDBJ databases">
        <authorList>
            <person name="Varghese N."/>
            <person name="Submissions S."/>
        </authorList>
    </citation>
    <scope>NUCLEOTIDE SEQUENCE [LARGE SCALE GENOMIC DNA]</scope>
    <source>
        <strain evidence="3">ATCC 700200</strain>
    </source>
</reference>
<dbReference type="Gene3D" id="3.10.50.40">
    <property type="match status" value="1"/>
</dbReference>
<dbReference type="SUPFAM" id="SSF54534">
    <property type="entry name" value="FKBP-like"/>
    <property type="match status" value="1"/>
</dbReference>